<dbReference type="GO" id="GO:0003700">
    <property type="term" value="F:DNA-binding transcription factor activity"/>
    <property type="evidence" value="ECO:0007669"/>
    <property type="project" value="UniProtKB-UniRule"/>
</dbReference>
<dbReference type="Pfam" id="PF05224">
    <property type="entry name" value="NDT80_PhoG"/>
    <property type="match status" value="1"/>
</dbReference>
<evidence type="ECO:0000256" key="5">
    <source>
        <dbReference type="ARBA" id="ARBA00023125"/>
    </source>
</evidence>
<dbReference type="SUPFAM" id="SSF49417">
    <property type="entry name" value="p53-like transcription factors"/>
    <property type="match status" value="1"/>
</dbReference>
<evidence type="ECO:0000256" key="8">
    <source>
        <dbReference type="SAM" id="MobiDB-lite"/>
    </source>
</evidence>
<dbReference type="InterPro" id="IPR008967">
    <property type="entry name" value="p53-like_TF_DNA-bd_sf"/>
</dbReference>
<feature type="region of interest" description="Disordered" evidence="8">
    <location>
        <begin position="90"/>
        <end position="122"/>
    </location>
</feature>
<dbReference type="EMBL" id="CAJFDH010000003">
    <property type="protein sequence ID" value="CAD5214624.1"/>
    <property type="molecule type" value="Genomic_DNA"/>
</dbReference>
<dbReference type="GO" id="GO:0045893">
    <property type="term" value="P:positive regulation of DNA-templated transcription"/>
    <property type="evidence" value="ECO:0007669"/>
    <property type="project" value="TreeGrafter"/>
</dbReference>
<dbReference type="InterPro" id="IPR026932">
    <property type="entry name" value="MYRF_ICA"/>
</dbReference>
<dbReference type="Pfam" id="PF13884">
    <property type="entry name" value="Peptidase_S74"/>
    <property type="match status" value="1"/>
</dbReference>
<evidence type="ECO:0008006" key="14">
    <source>
        <dbReference type="Google" id="ProtNLM"/>
    </source>
</evidence>
<keyword evidence="13" id="KW-1185">Reference proteome</keyword>
<evidence type="ECO:0000259" key="11">
    <source>
        <dbReference type="PROSITE" id="PS51688"/>
    </source>
</evidence>
<evidence type="ECO:0000256" key="1">
    <source>
        <dbReference type="ARBA" id="ARBA00004167"/>
    </source>
</evidence>
<dbReference type="InterPro" id="IPR051577">
    <property type="entry name" value="MRF-like"/>
</dbReference>
<sequence>MASQRYQLKDETGYGDPLGDCDNFNLLAFINSNGDTPADSPAPGYPQQYQAQHQQQFMMQQQQQQQQQQMRQVQQPVCLDNVMLAAGYPQSTQSRLPDSPPITDISAGASSGSPSSDAPYSPDQYAQYQYQQQQQRQNNNMMNNRMGQMHIQDPNMMRQPLQQTQVSPNSDYMSYPSHTPPSQLSPQQLNQRNQNFLQQQQQYSMDMYLNENDATDFSDIIDNPNVRAGQKRRRYDGPLTQIKNEQMIHPAQTPMPMGHMMNSSSSSPHSGSVEEFDEGPHHRTIKFSPFDPNNWAPLYDERRQPMAHPLVNVIADKGFNFVQPDNCFVNQKKNHFQITCHVEVKERPAYVCIDKQLKPIRRLKMMFCGVKSEMTSSEIPIRQSQTDRKPIKHDGEEMILEPHKLAKKTVPRLHFSETTLNNHRKSGKPNPDQKYFLLVVKFVAEVDNGYVMMQGYASDKVIVRASNPGQFENQENDVGWQKTSNTLHFNGQVAIGTDRPLDNAQLSVMGNLVATGNVTRPSDRRVKENIVPVDTRDAIENINKMRIVEYSYKPELAEQWGLSEKDRHRVGVIAQELAEVLPDAVKENGELYTVDETRIFYEGFAAAQELSRLYGHLDGRVDKVQQIAELLAKDARRRKKLGASMASGLSGLTQLVGKEEEQKLGESSKFLSQSQLSITSSTPSIDASQIGSASQVGYRGYKKYRKGSARDPPLCGSKMTQFTMIALVFIMSMCLVTMCTLYVLDWYNRTYVYTPHSFPRNPPTTPPMLMDNIIDLTNKEWSPPEQDLIHPLLASCALGGMNCPIYCCASPSAYNMSETEDGVDGFVALAKPEGKVQERMSAVISNDSGKLKPFGSGVEIKLTDLNVTLDERFCVEGSCAPRKGRYNLYVPISGYMPTISLHVKLTVPKGMFVDNCGALKGFKHKSCEFETADEETVAQPDMFKMDSTTFQITAGEFMQSAYRFRVGHSTMSCQMSEDQQGRSFDEFNLVFYRKCV</sequence>
<keyword evidence="5 7" id="KW-0238">DNA-binding</keyword>
<dbReference type="GO" id="GO:0043565">
    <property type="term" value="F:sequence-specific DNA binding"/>
    <property type="evidence" value="ECO:0007669"/>
    <property type="project" value="TreeGrafter"/>
</dbReference>
<keyword evidence="6 9" id="KW-0472">Membrane</keyword>
<keyword evidence="3 9" id="KW-0812">Transmembrane</keyword>
<comment type="subcellular location">
    <subcellularLocation>
        <location evidence="1">Membrane</location>
        <topology evidence="1">Single-pass membrane protein</topology>
    </subcellularLocation>
</comment>
<dbReference type="InterPro" id="IPR024061">
    <property type="entry name" value="NDT80_DNA-bd_dom"/>
</dbReference>
<evidence type="ECO:0000313" key="13">
    <source>
        <dbReference type="Proteomes" id="UP000614601"/>
    </source>
</evidence>
<dbReference type="PROSITE" id="PS51517">
    <property type="entry name" value="NDT80"/>
    <property type="match status" value="1"/>
</dbReference>
<accession>A0A811KHI5</accession>
<comment type="similarity">
    <text evidence="2">Belongs to the MRF family.</text>
</comment>
<dbReference type="PROSITE" id="PS51688">
    <property type="entry name" value="ICA"/>
    <property type="match status" value="1"/>
</dbReference>
<feature type="domain" description="Peptidase S74" evidence="11">
    <location>
        <begin position="522"/>
        <end position="621"/>
    </location>
</feature>
<dbReference type="InterPro" id="IPR025719">
    <property type="entry name" value="MYRF_C2"/>
</dbReference>
<dbReference type="PANTHER" id="PTHR13029:SF18">
    <property type="entry name" value="MYELIN REGULATORY FACTOR HOMOLOG 1"/>
    <property type="match status" value="1"/>
</dbReference>
<dbReference type="PANTHER" id="PTHR13029">
    <property type="match status" value="1"/>
</dbReference>
<evidence type="ECO:0000256" key="4">
    <source>
        <dbReference type="ARBA" id="ARBA00022989"/>
    </source>
</evidence>
<evidence type="ECO:0000256" key="9">
    <source>
        <dbReference type="SAM" id="Phobius"/>
    </source>
</evidence>
<reference evidence="12" key="1">
    <citation type="submission" date="2020-09" db="EMBL/GenBank/DDBJ databases">
        <authorList>
            <person name="Kikuchi T."/>
        </authorList>
    </citation>
    <scope>NUCLEOTIDE SEQUENCE</scope>
    <source>
        <strain evidence="12">SH1</strain>
    </source>
</reference>
<evidence type="ECO:0000256" key="7">
    <source>
        <dbReference type="PROSITE-ProRule" id="PRU00850"/>
    </source>
</evidence>
<dbReference type="EMBL" id="CAJFCW020000003">
    <property type="protein sequence ID" value="CAG9103020.1"/>
    <property type="molecule type" value="Genomic_DNA"/>
</dbReference>
<feature type="compositionally biased region" description="Polar residues" evidence="8">
    <location>
        <begin position="160"/>
        <end position="172"/>
    </location>
</feature>
<dbReference type="AlphaFoldDB" id="A0A811KHI5"/>
<feature type="DNA-binding region" description="NDT80" evidence="7">
    <location>
        <begin position="207"/>
        <end position="475"/>
    </location>
</feature>
<feature type="region of interest" description="Disordered" evidence="8">
    <location>
        <begin position="261"/>
        <end position="287"/>
    </location>
</feature>
<feature type="transmembrane region" description="Helical" evidence="9">
    <location>
        <begin position="722"/>
        <end position="744"/>
    </location>
</feature>
<dbReference type="GO" id="GO:0016540">
    <property type="term" value="P:protein autoprocessing"/>
    <property type="evidence" value="ECO:0007669"/>
    <property type="project" value="InterPro"/>
</dbReference>
<dbReference type="Pfam" id="PF13887">
    <property type="entry name" value="MYRF_ICA"/>
    <property type="match status" value="1"/>
</dbReference>
<dbReference type="Proteomes" id="UP000783686">
    <property type="component" value="Unassembled WGS sequence"/>
</dbReference>
<gene>
    <name evidence="12" type="ORF">BOKJ2_LOCUS5686</name>
</gene>
<feature type="region of interest" description="Disordered" evidence="8">
    <location>
        <begin position="160"/>
        <end position="188"/>
    </location>
</feature>
<dbReference type="GO" id="GO:0005634">
    <property type="term" value="C:nucleus"/>
    <property type="evidence" value="ECO:0007669"/>
    <property type="project" value="TreeGrafter"/>
</dbReference>
<feature type="domain" description="NDT80" evidence="10">
    <location>
        <begin position="207"/>
        <end position="475"/>
    </location>
</feature>
<evidence type="ECO:0000256" key="6">
    <source>
        <dbReference type="ARBA" id="ARBA00023136"/>
    </source>
</evidence>
<feature type="compositionally biased region" description="Low complexity" evidence="8">
    <location>
        <begin position="261"/>
        <end position="271"/>
    </location>
</feature>
<protein>
    <recommendedName>
        <fullName evidence="14">Myelin regulatory factor</fullName>
    </recommendedName>
</protein>
<evidence type="ECO:0000256" key="2">
    <source>
        <dbReference type="ARBA" id="ARBA00008221"/>
    </source>
</evidence>
<proteinExistence type="inferred from homology"/>
<feature type="compositionally biased region" description="Low complexity" evidence="8">
    <location>
        <begin position="47"/>
        <end position="63"/>
    </location>
</feature>
<dbReference type="OrthoDB" id="27041at2759"/>
<evidence type="ECO:0000313" key="12">
    <source>
        <dbReference type="EMBL" id="CAD5214624.1"/>
    </source>
</evidence>
<comment type="caution">
    <text evidence="12">The sequence shown here is derived from an EMBL/GenBank/DDBJ whole genome shotgun (WGS) entry which is preliminary data.</text>
</comment>
<dbReference type="InterPro" id="IPR030392">
    <property type="entry name" value="S74_ICA"/>
</dbReference>
<dbReference type="Pfam" id="PF13888">
    <property type="entry name" value="MRF_C2"/>
    <property type="match status" value="1"/>
</dbReference>
<organism evidence="12 13">
    <name type="scientific">Bursaphelenchus okinawaensis</name>
    <dbReference type="NCBI Taxonomy" id="465554"/>
    <lineage>
        <taxon>Eukaryota</taxon>
        <taxon>Metazoa</taxon>
        <taxon>Ecdysozoa</taxon>
        <taxon>Nematoda</taxon>
        <taxon>Chromadorea</taxon>
        <taxon>Rhabditida</taxon>
        <taxon>Tylenchina</taxon>
        <taxon>Tylenchomorpha</taxon>
        <taxon>Aphelenchoidea</taxon>
        <taxon>Aphelenchoididae</taxon>
        <taxon>Bursaphelenchus</taxon>
    </lineage>
</organism>
<evidence type="ECO:0000259" key="10">
    <source>
        <dbReference type="PROSITE" id="PS51517"/>
    </source>
</evidence>
<feature type="region of interest" description="Disordered" evidence="8">
    <location>
        <begin position="33"/>
        <end position="63"/>
    </location>
</feature>
<name>A0A811KHI5_9BILA</name>
<dbReference type="GO" id="GO:0005789">
    <property type="term" value="C:endoplasmic reticulum membrane"/>
    <property type="evidence" value="ECO:0007669"/>
    <property type="project" value="TreeGrafter"/>
</dbReference>
<dbReference type="Proteomes" id="UP000614601">
    <property type="component" value="Unassembled WGS sequence"/>
</dbReference>
<feature type="compositionally biased region" description="Low complexity" evidence="8">
    <location>
        <begin position="106"/>
        <end position="122"/>
    </location>
</feature>
<evidence type="ECO:0000256" key="3">
    <source>
        <dbReference type="ARBA" id="ARBA00022692"/>
    </source>
</evidence>
<keyword evidence="4 9" id="KW-1133">Transmembrane helix</keyword>